<dbReference type="EMBL" id="CARXXK010000003">
    <property type="protein sequence ID" value="CAI6363731.1"/>
    <property type="molecule type" value="Genomic_DNA"/>
</dbReference>
<name>A0AAV0X7Q1_9HEMI</name>
<feature type="region of interest" description="Disordered" evidence="1">
    <location>
        <begin position="138"/>
        <end position="170"/>
    </location>
</feature>
<feature type="region of interest" description="Disordered" evidence="1">
    <location>
        <begin position="1"/>
        <end position="122"/>
    </location>
</feature>
<evidence type="ECO:0000256" key="1">
    <source>
        <dbReference type="SAM" id="MobiDB-lite"/>
    </source>
</evidence>
<dbReference type="AlphaFoldDB" id="A0AAV0X7Q1"/>
<evidence type="ECO:0000313" key="3">
    <source>
        <dbReference type="Proteomes" id="UP001160148"/>
    </source>
</evidence>
<feature type="compositionally biased region" description="Basic residues" evidence="1">
    <location>
        <begin position="46"/>
        <end position="57"/>
    </location>
</feature>
<protein>
    <submittedName>
        <fullName evidence="2">Uncharacterized protein</fullName>
    </submittedName>
</protein>
<reference evidence="2 3" key="1">
    <citation type="submission" date="2023-01" db="EMBL/GenBank/DDBJ databases">
        <authorList>
            <person name="Whitehead M."/>
        </authorList>
    </citation>
    <scope>NUCLEOTIDE SEQUENCE [LARGE SCALE GENOMIC DNA]</scope>
</reference>
<accession>A0AAV0X7Q1</accession>
<proteinExistence type="predicted"/>
<sequence length="227" mass="24891">MCETDAWKRPRAPAQAAQATSTRPGRPGHLPVTNQAALRAPPRGRPPGRPHPARRQKPQQSKYATPKSDFSAPFRGRRVGSAAPHPGSPRLTGGPSGGGFSPLPKPSDEYPPRYGRKTSKNAGCRKIVSRMCETDAWKRSTNVHPPARRSSGTRGVRRARPAPRSSRAEPSQVVKAVEAITSNIVLIIFKYVNFCTSPRAWPTGRLLSHQQSLRNVCRWSQVGDYHA</sequence>
<organism evidence="2 3">
    <name type="scientific">Macrosiphum euphorbiae</name>
    <name type="common">potato aphid</name>
    <dbReference type="NCBI Taxonomy" id="13131"/>
    <lineage>
        <taxon>Eukaryota</taxon>
        <taxon>Metazoa</taxon>
        <taxon>Ecdysozoa</taxon>
        <taxon>Arthropoda</taxon>
        <taxon>Hexapoda</taxon>
        <taxon>Insecta</taxon>
        <taxon>Pterygota</taxon>
        <taxon>Neoptera</taxon>
        <taxon>Paraneoptera</taxon>
        <taxon>Hemiptera</taxon>
        <taxon>Sternorrhyncha</taxon>
        <taxon>Aphidomorpha</taxon>
        <taxon>Aphidoidea</taxon>
        <taxon>Aphididae</taxon>
        <taxon>Macrosiphini</taxon>
        <taxon>Macrosiphum</taxon>
    </lineage>
</organism>
<keyword evidence="3" id="KW-1185">Reference proteome</keyword>
<comment type="caution">
    <text evidence="2">The sequence shown here is derived from an EMBL/GenBank/DDBJ whole genome shotgun (WGS) entry which is preliminary data.</text>
</comment>
<gene>
    <name evidence="2" type="ORF">MEUPH1_LOCUS18635</name>
</gene>
<dbReference type="Proteomes" id="UP001160148">
    <property type="component" value="Unassembled WGS sequence"/>
</dbReference>
<evidence type="ECO:0000313" key="2">
    <source>
        <dbReference type="EMBL" id="CAI6363731.1"/>
    </source>
</evidence>